<dbReference type="InterPro" id="IPR018060">
    <property type="entry name" value="HTH_AraC"/>
</dbReference>
<dbReference type="HOGENOM" id="CLU_000445_5_1_9"/>
<sequence>MFRILVVDDEPMIRTGLVKLLQAADGSISAAETAANGEEAMELMRRCRPDFLITDIKMPRMDGLELCRQARELYKDLPIVVISGYGEFEYARQCMSCGVKQYLLKPVTRDGVRETVKKLIAEANERYQPAYFSIAKLEQWLDLLEQAVWHLEQKTIGETIAEMESYCRTQCLDGVQTRQLLTDVYANLLKKLNKRDVYKVEAQDPLPLAAGLKEQAEIYAWFGQSLQGLVNWIKGKRKGNLKEPIEEAKDYIERNLSRELSLDEVADMVGLNPSYFSQLFKQMTDETFVHYRIKRRMEKAKKLLAVPHYKITDISFEVGYADHPHFTKTFKRMTGCTPSEYREKLGID</sequence>
<dbReference type="PROSITE" id="PS00041">
    <property type="entry name" value="HTH_ARAC_FAMILY_1"/>
    <property type="match status" value="1"/>
</dbReference>
<evidence type="ECO:0000256" key="1">
    <source>
        <dbReference type="ARBA" id="ARBA00023015"/>
    </source>
</evidence>
<dbReference type="PANTHER" id="PTHR43280">
    <property type="entry name" value="ARAC-FAMILY TRANSCRIPTIONAL REGULATOR"/>
    <property type="match status" value="1"/>
</dbReference>
<dbReference type="GO" id="GO:0000160">
    <property type="term" value="P:phosphorelay signal transduction system"/>
    <property type="evidence" value="ECO:0007669"/>
    <property type="project" value="InterPro"/>
</dbReference>
<dbReference type="InterPro" id="IPR020449">
    <property type="entry name" value="Tscrpt_reg_AraC-type_HTH"/>
</dbReference>
<dbReference type="SMART" id="SM00448">
    <property type="entry name" value="REC"/>
    <property type="match status" value="1"/>
</dbReference>
<accession>A0A0D5NLJ5</accession>
<dbReference type="PATRIC" id="fig|1126833.4.peg.3533"/>
<dbReference type="GO" id="GO:0003700">
    <property type="term" value="F:DNA-binding transcription factor activity"/>
    <property type="evidence" value="ECO:0007669"/>
    <property type="project" value="InterPro"/>
</dbReference>
<dbReference type="Pfam" id="PF12833">
    <property type="entry name" value="HTH_18"/>
    <property type="match status" value="1"/>
</dbReference>
<dbReference type="OrthoDB" id="9788446at2"/>
<dbReference type="InterPro" id="IPR001789">
    <property type="entry name" value="Sig_transdc_resp-reg_receiver"/>
</dbReference>
<reference evidence="7 8" key="1">
    <citation type="journal article" date="2015" name="J. Biotechnol.">
        <title>Complete genome sequence of Paenibacillus beijingensis 7188(T) (=DSM 24997(T)), a novel rhizobacterium from jujube garden soil.</title>
        <authorList>
            <person name="Kwak Y."/>
            <person name="Shin J.H."/>
        </authorList>
    </citation>
    <scope>NUCLEOTIDE SEQUENCE [LARGE SCALE GENOMIC DNA]</scope>
    <source>
        <strain evidence="7 8">DSM 24997</strain>
    </source>
</reference>
<keyword evidence="4" id="KW-0597">Phosphoprotein</keyword>
<name>A0A0D5NLJ5_9BACL</name>
<evidence type="ECO:0000259" key="6">
    <source>
        <dbReference type="PROSITE" id="PS50110"/>
    </source>
</evidence>
<dbReference type="PANTHER" id="PTHR43280:SF28">
    <property type="entry name" value="HTH-TYPE TRANSCRIPTIONAL ACTIVATOR RHAS"/>
    <property type="match status" value="1"/>
</dbReference>
<evidence type="ECO:0000256" key="3">
    <source>
        <dbReference type="ARBA" id="ARBA00023163"/>
    </source>
</evidence>
<reference evidence="8" key="2">
    <citation type="submission" date="2015-03" db="EMBL/GenBank/DDBJ databases">
        <title>Genome sequence of Paenibacillus beijingensis strain DSM 24997T.</title>
        <authorList>
            <person name="Kwak Y."/>
            <person name="Shin J.-H."/>
        </authorList>
    </citation>
    <scope>NUCLEOTIDE SEQUENCE [LARGE SCALE GENOMIC DNA]</scope>
    <source>
        <strain evidence="8">DSM 24997</strain>
    </source>
</reference>
<dbReference type="CDD" id="cd17536">
    <property type="entry name" value="REC_YesN-like"/>
    <property type="match status" value="1"/>
</dbReference>
<dbReference type="Proteomes" id="UP000032633">
    <property type="component" value="Chromosome"/>
</dbReference>
<dbReference type="EMBL" id="CP011058">
    <property type="protein sequence ID" value="AJY75798.1"/>
    <property type="molecule type" value="Genomic_DNA"/>
</dbReference>
<dbReference type="RefSeq" id="WP_045671226.1">
    <property type="nucleotide sequence ID" value="NZ_CP011058.1"/>
</dbReference>
<dbReference type="AlphaFoldDB" id="A0A0D5NLJ5"/>
<feature type="domain" description="Response regulatory" evidence="6">
    <location>
        <begin position="3"/>
        <end position="120"/>
    </location>
</feature>
<proteinExistence type="predicted"/>
<dbReference type="Pfam" id="PF00072">
    <property type="entry name" value="Response_reg"/>
    <property type="match status" value="1"/>
</dbReference>
<dbReference type="InterPro" id="IPR011006">
    <property type="entry name" value="CheY-like_superfamily"/>
</dbReference>
<organism evidence="7 8">
    <name type="scientific">Paenibacillus beijingensis</name>
    <dbReference type="NCBI Taxonomy" id="1126833"/>
    <lineage>
        <taxon>Bacteria</taxon>
        <taxon>Bacillati</taxon>
        <taxon>Bacillota</taxon>
        <taxon>Bacilli</taxon>
        <taxon>Bacillales</taxon>
        <taxon>Paenibacillaceae</taxon>
        <taxon>Paenibacillus</taxon>
    </lineage>
</organism>
<dbReference type="Gene3D" id="1.10.10.60">
    <property type="entry name" value="Homeodomain-like"/>
    <property type="match status" value="2"/>
</dbReference>
<evidence type="ECO:0000313" key="8">
    <source>
        <dbReference type="Proteomes" id="UP000032633"/>
    </source>
</evidence>
<feature type="modified residue" description="4-aspartylphosphate" evidence="4">
    <location>
        <position position="55"/>
    </location>
</feature>
<keyword evidence="3" id="KW-0804">Transcription</keyword>
<keyword evidence="1" id="KW-0805">Transcription regulation</keyword>
<dbReference type="SUPFAM" id="SSF52172">
    <property type="entry name" value="CheY-like"/>
    <property type="match status" value="1"/>
</dbReference>
<evidence type="ECO:0000256" key="4">
    <source>
        <dbReference type="PROSITE-ProRule" id="PRU00169"/>
    </source>
</evidence>
<keyword evidence="8" id="KW-1185">Reference proteome</keyword>
<dbReference type="PROSITE" id="PS01124">
    <property type="entry name" value="HTH_ARAC_FAMILY_2"/>
    <property type="match status" value="1"/>
</dbReference>
<dbReference type="InterPro" id="IPR009057">
    <property type="entry name" value="Homeodomain-like_sf"/>
</dbReference>
<dbReference type="InterPro" id="IPR018062">
    <property type="entry name" value="HTH_AraC-typ_CS"/>
</dbReference>
<dbReference type="SUPFAM" id="SSF46689">
    <property type="entry name" value="Homeodomain-like"/>
    <property type="match status" value="2"/>
</dbReference>
<dbReference type="PRINTS" id="PR00032">
    <property type="entry name" value="HTHARAC"/>
</dbReference>
<keyword evidence="2" id="KW-0238">DNA-binding</keyword>
<dbReference type="PROSITE" id="PS50110">
    <property type="entry name" value="RESPONSE_REGULATORY"/>
    <property type="match status" value="1"/>
</dbReference>
<dbReference type="STRING" id="1126833.VN24_16130"/>
<feature type="domain" description="HTH araC/xylS-type" evidence="5">
    <location>
        <begin position="246"/>
        <end position="344"/>
    </location>
</feature>
<evidence type="ECO:0000313" key="7">
    <source>
        <dbReference type="EMBL" id="AJY75798.1"/>
    </source>
</evidence>
<dbReference type="GO" id="GO:0043565">
    <property type="term" value="F:sequence-specific DNA binding"/>
    <property type="evidence" value="ECO:0007669"/>
    <property type="project" value="InterPro"/>
</dbReference>
<dbReference type="Gene3D" id="3.40.50.2300">
    <property type="match status" value="1"/>
</dbReference>
<gene>
    <name evidence="7" type="ORF">VN24_16130</name>
</gene>
<dbReference type="KEGG" id="pbj:VN24_16130"/>
<dbReference type="SMART" id="SM00342">
    <property type="entry name" value="HTH_ARAC"/>
    <property type="match status" value="1"/>
</dbReference>
<evidence type="ECO:0000259" key="5">
    <source>
        <dbReference type="PROSITE" id="PS01124"/>
    </source>
</evidence>
<protein>
    <submittedName>
        <fullName evidence="7">AraC family transcriptional regulator</fullName>
    </submittedName>
</protein>
<evidence type="ECO:0000256" key="2">
    <source>
        <dbReference type="ARBA" id="ARBA00023125"/>
    </source>
</evidence>